<dbReference type="STRING" id="905079.L1IGP2"/>
<evidence type="ECO:0000256" key="4">
    <source>
        <dbReference type="ARBA" id="ARBA00023069"/>
    </source>
</evidence>
<evidence type="ECO:0000313" key="9">
    <source>
        <dbReference type="Proteomes" id="UP000011087"/>
    </source>
</evidence>
<keyword evidence="6" id="KW-0175">Coiled coil</keyword>
<organism evidence="7">
    <name type="scientific">Guillardia theta (strain CCMP2712)</name>
    <name type="common">Cryptophyte</name>
    <dbReference type="NCBI Taxonomy" id="905079"/>
    <lineage>
        <taxon>Eukaryota</taxon>
        <taxon>Cryptophyceae</taxon>
        <taxon>Pyrenomonadales</taxon>
        <taxon>Geminigeraceae</taxon>
        <taxon>Guillardia</taxon>
    </lineage>
</organism>
<dbReference type="Gene3D" id="3.80.10.10">
    <property type="entry name" value="Ribonuclease Inhibitor"/>
    <property type="match status" value="2"/>
</dbReference>
<sequence length="358" mass="40627">MVDMTLDAIQQITKELKQYQTPSLNDKLYLHFKGWKKIEPCINEYDGVKALWLEGNALSKIENLDRLASLRCLYVQQNCLEDLSGLENCPELDAINCSNNSIRQISHIAHLQRLNTLQIANNKLTDASDVEHLRLCPSIGVLDLQNNKLEDPAVLEVLADMPNLRVLQMQGNPVTRKIAHYRKTVIARCRQLTYLDDRPVFEDERRTTTAWARGGAAHKLVGEDGSKGELTAVLLQEALQDGTFDKNAAHEAEKEERAAIRAEKEEKERRNREAFQEMMLDARVRRIKQILPNVRLFKGIAEDMLEELSYKVAANPVHKNEIVGFAKEEEGRVQFCKDGKPCFGGARLATGQYFGEVT</sequence>
<dbReference type="KEGG" id="gtt:GUITHDRAFT_158743"/>
<dbReference type="GeneID" id="17292150"/>
<dbReference type="OMA" id="NPCCYPP"/>
<keyword evidence="4" id="KW-0969">Cilium</keyword>
<dbReference type="SMART" id="SM00365">
    <property type="entry name" value="LRR_SD22"/>
    <property type="match status" value="3"/>
</dbReference>
<accession>L1IGP2</accession>
<keyword evidence="5" id="KW-0966">Cell projection</keyword>
<dbReference type="RefSeq" id="XP_005822406.1">
    <property type="nucleotide sequence ID" value="XM_005822349.1"/>
</dbReference>
<evidence type="ECO:0000313" key="8">
    <source>
        <dbReference type="EnsemblProtists" id="EKX35426"/>
    </source>
</evidence>
<gene>
    <name evidence="7" type="ORF">GUITHDRAFT_158743</name>
</gene>
<dbReference type="EMBL" id="JH993091">
    <property type="protein sequence ID" value="EKX35426.1"/>
    <property type="molecule type" value="Genomic_DNA"/>
</dbReference>
<evidence type="ECO:0000256" key="6">
    <source>
        <dbReference type="SAM" id="Coils"/>
    </source>
</evidence>
<dbReference type="SUPFAM" id="SSF52075">
    <property type="entry name" value="Outer arm dynein light chain 1"/>
    <property type="match status" value="1"/>
</dbReference>
<comment type="subcellular location">
    <subcellularLocation>
        <location evidence="1">Cell projection</location>
        <location evidence="1">Cilium</location>
    </subcellularLocation>
</comment>
<keyword evidence="9" id="KW-1185">Reference proteome</keyword>
<dbReference type="Pfam" id="PF14580">
    <property type="entry name" value="LRR_9"/>
    <property type="match status" value="1"/>
</dbReference>
<dbReference type="PANTHER" id="PTHR45973">
    <property type="entry name" value="PROTEIN PHOSPHATASE 1 REGULATORY SUBUNIT SDS22-RELATED"/>
    <property type="match status" value="1"/>
</dbReference>
<dbReference type="eggNOG" id="ENOG502QQFE">
    <property type="taxonomic scope" value="Eukaryota"/>
</dbReference>
<feature type="coiled-coil region" evidence="6">
    <location>
        <begin position="250"/>
        <end position="277"/>
    </location>
</feature>
<proteinExistence type="predicted"/>
<evidence type="ECO:0000256" key="1">
    <source>
        <dbReference type="ARBA" id="ARBA00004138"/>
    </source>
</evidence>
<dbReference type="InterPro" id="IPR050576">
    <property type="entry name" value="Cilia_flagella_integrity"/>
</dbReference>
<dbReference type="PaxDb" id="55529-EKX35426"/>
<name>L1IGP2_GUITC</name>
<evidence type="ECO:0008006" key="10">
    <source>
        <dbReference type="Google" id="ProtNLM"/>
    </source>
</evidence>
<evidence type="ECO:0000313" key="7">
    <source>
        <dbReference type="EMBL" id="EKX35426.1"/>
    </source>
</evidence>
<dbReference type="PROSITE" id="PS51450">
    <property type="entry name" value="LRR"/>
    <property type="match status" value="2"/>
</dbReference>
<reference evidence="9" key="2">
    <citation type="submission" date="2012-11" db="EMBL/GenBank/DDBJ databases">
        <authorList>
            <person name="Kuo A."/>
            <person name="Curtis B.A."/>
            <person name="Tanifuji G."/>
            <person name="Burki F."/>
            <person name="Gruber A."/>
            <person name="Irimia M."/>
            <person name="Maruyama S."/>
            <person name="Arias M.C."/>
            <person name="Ball S.G."/>
            <person name="Gile G.H."/>
            <person name="Hirakawa Y."/>
            <person name="Hopkins J.F."/>
            <person name="Rensing S.A."/>
            <person name="Schmutz J."/>
            <person name="Symeonidi A."/>
            <person name="Elias M."/>
            <person name="Eveleigh R.J."/>
            <person name="Herman E.K."/>
            <person name="Klute M.J."/>
            <person name="Nakayama T."/>
            <person name="Obornik M."/>
            <person name="Reyes-Prieto A."/>
            <person name="Armbrust E.V."/>
            <person name="Aves S.J."/>
            <person name="Beiko R.G."/>
            <person name="Coutinho P."/>
            <person name="Dacks J.B."/>
            <person name="Durnford D.G."/>
            <person name="Fast N.M."/>
            <person name="Green B.R."/>
            <person name="Grisdale C."/>
            <person name="Hempe F."/>
            <person name="Henrissat B."/>
            <person name="Hoppner M.P."/>
            <person name="Ishida K.-I."/>
            <person name="Kim E."/>
            <person name="Koreny L."/>
            <person name="Kroth P.G."/>
            <person name="Liu Y."/>
            <person name="Malik S.-B."/>
            <person name="Maier U.G."/>
            <person name="McRose D."/>
            <person name="Mock T."/>
            <person name="Neilson J.A."/>
            <person name="Onodera N.T."/>
            <person name="Poole A.M."/>
            <person name="Pritham E.J."/>
            <person name="Richards T.A."/>
            <person name="Rocap G."/>
            <person name="Roy S.W."/>
            <person name="Sarai C."/>
            <person name="Schaack S."/>
            <person name="Shirato S."/>
            <person name="Slamovits C.H."/>
            <person name="Spencer D.F."/>
            <person name="Suzuki S."/>
            <person name="Worden A.Z."/>
            <person name="Zauner S."/>
            <person name="Barry K."/>
            <person name="Bell C."/>
            <person name="Bharti A.K."/>
            <person name="Crow J.A."/>
            <person name="Grimwood J."/>
            <person name="Kramer R."/>
            <person name="Lindquist E."/>
            <person name="Lucas S."/>
            <person name="Salamov A."/>
            <person name="McFadden G.I."/>
            <person name="Lane C.E."/>
            <person name="Keeling P.J."/>
            <person name="Gray M.W."/>
            <person name="Grigoriev I.V."/>
            <person name="Archibald J.M."/>
        </authorList>
    </citation>
    <scope>NUCLEOTIDE SEQUENCE</scope>
    <source>
        <strain evidence="9">CCMP2712</strain>
    </source>
</reference>
<reference evidence="8" key="3">
    <citation type="submission" date="2016-03" db="UniProtKB">
        <authorList>
            <consortium name="EnsemblProtists"/>
        </authorList>
    </citation>
    <scope>IDENTIFICATION</scope>
</reference>
<dbReference type="Proteomes" id="UP000011087">
    <property type="component" value="Unassembled WGS sequence"/>
</dbReference>
<dbReference type="PANTHER" id="PTHR45973:SF9">
    <property type="entry name" value="LEUCINE-RICH REPEAT-CONTAINING PROTEIN 46"/>
    <property type="match status" value="1"/>
</dbReference>
<dbReference type="EnsemblProtists" id="EKX35426">
    <property type="protein sequence ID" value="EKX35426"/>
    <property type="gene ID" value="GUITHDRAFT_158743"/>
</dbReference>
<dbReference type="InterPro" id="IPR032675">
    <property type="entry name" value="LRR_dom_sf"/>
</dbReference>
<keyword evidence="3" id="KW-0677">Repeat</keyword>
<evidence type="ECO:0000256" key="2">
    <source>
        <dbReference type="ARBA" id="ARBA00022614"/>
    </source>
</evidence>
<evidence type="ECO:0000256" key="3">
    <source>
        <dbReference type="ARBA" id="ARBA00022737"/>
    </source>
</evidence>
<dbReference type="InterPro" id="IPR001611">
    <property type="entry name" value="Leu-rich_rpt"/>
</dbReference>
<protein>
    <recommendedName>
        <fullName evidence="10">Dynein assembly factor 1, axonemal homolog</fullName>
    </recommendedName>
</protein>
<dbReference type="AlphaFoldDB" id="L1IGP2"/>
<evidence type="ECO:0000256" key="5">
    <source>
        <dbReference type="ARBA" id="ARBA00023273"/>
    </source>
</evidence>
<dbReference type="HOGENOM" id="CLU_040741_3_0_1"/>
<dbReference type="OrthoDB" id="1904536at2759"/>
<keyword evidence="2" id="KW-0433">Leucine-rich repeat</keyword>
<reference evidence="7 9" key="1">
    <citation type="journal article" date="2012" name="Nature">
        <title>Algal genomes reveal evolutionary mosaicism and the fate of nucleomorphs.</title>
        <authorList>
            <consortium name="DOE Joint Genome Institute"/>
            <person name="Curtis B.A."/>
            <person name="Tanifuji G."/>
            <person name="Burki F."/>
            <person name="Gruber A."/>
            <person name="Irimia M."/>
            <person name="Maruyama S."/>
            <person name="Arias M.C."/>
            <person name="Ball S.G."/>
            <person name="Gile G.H."/>
            <person name="Hirakawa Y."/>
            <person name="Hopkins J.F."/>
            <person name="Kuo A."/>
            <person name="Rensing S.A."/>
            <person name="Schmutz J."/>
            <person name="Symeonidi A."/>
            <person name="Elias M."/>
            <person name="Eveleigh R.J."/>
            <person name="Herman E.K."/>
            <person name="Klute M.J."/>
            <person name="Nakayama T."/>
            <person name="Obornik M."/>
            <person name="Reyes-Prieto A."/>
            <person name="Armbrust E.V."/>
            <person name="Aves S.J."/>
            <person name="Beiko R.G."/>
            <person name="Coutinho P."/>
            <person name="Dacks J.B."/>
            <person name="Durnford D.G."/>
            <person name="Fast N.M."/>
            <person name="Green B.R."/>
            <person name="Grisdale C.J."/>
            <person name="Hempel F."/>
            <person name="Henrissat B."/>
            <person name="Hoppner M.P."/>
            <person name="Ishida K."/>
            <person name="Kim E."/>
            <person name="Koreny L."/>
            <person name="Kroth P.G."/>
            <person name="Liu Y."/>
            <person name="Malik S.B."/>
            <person name="Maier U.G."/>
            <person name="McRose D."/>
            <person name="Mock T."/>
            <person name="Neilson J.A."/>
            <person name="Onodera N.T."/>
            <person name="Poole A.M."/>
            <person name="Pritham E.J."/>
            <person name="Richards T.A."/>
            <person name="Rocap G."/>
            <person name="Roy S.W."/>
            <person name="Sarai C."/>
            <person name="Schaack S."/>
            <person name="Shirato S."/>
            <person name="Slamovits C.H."/>
            <person name="Spencer D.F."/>
            <person name="Suzuki S."/>
            <person name="Worden A.Z."/>
            <person name="Zauner S."/>
            <person name="Barry K."/>
            <person name="Bell C."/>
            <person name="Bharti A.K."/>
            <person name="Crow J.A."/>
            <person name="Grimwood J."/>
            <person name="Kramer R."/>
            <person name="Lindquist E."/>
            <person name="Lucas S."/>
            <person name="Salamov A."/>
            <person name="McFadden G.I."/>
            <person name="Lane C.E."/>
            <person name="Keeling P.J."/>
            <person name="Gray M.W."/>
            <person name="Grigoriev I.V."/>
            <person name="Archibald J.M."/>
        </authorList>
    </citation>
    <scope>NUCLEOTIDE SEQUENCE</scope>
    <source>
        <strain evidence="7 9">CCMP2712</strain>
    </source>
</reference>